<evidence type="ECO:0000256" key="2">
    <source>
        <dbReference type="ARBA" id="ARBA00004167"/>
    </source>
</evidence>
<dbReference type="Gene3D" id="1.10.630.10">
    <property type="entry name" value="Cytochrome P450"/>
    <property type="match status" value="1"/>
</dbReference>
<sequence length="504" mass="57495">MEMLLLFVVAIPIIVIFLVKLRYTHNHPPSPPGLPLLGNLYQLNQESPHKYLWQLSKKYGPLMFMKLGFSQLVVISSSRIAKEVLKTHDFAFSSRPSFLGQRKLSYNGLDVAFSPYNNYWREMKKICTLHLFSPKKVQSFRPIREDEVSRMINRVTQLASSSKLVNLSKIMSSLSSNISCIVGFGKRYDEKEYESKRFSKLLCEAQAMIGGFFLSDYFPIFGRWIDCIVTKKANRLEKIYNELDLFYQELIEEHLSPTRPKSMDGDIIDMLIALRDQNQSSSSLNLTWDHIKAVLMDIFIAGTDTNAAALVWAMTALMKEGGSAMRKLQQGIRELVGKKGRVYEDDTQNLPYLRAVIKETLRLYPPAPLIPRETMEKCIIDGYEIKQNTPVSINAWAIGRDPECCENPDEFIPERFCDVNDNDIIDYKSGEFEMIPFGGGRRGCPGISLGVATVELALANLLYAFDWELPYGMVKEDIDIDTLPGMTMHKKNPLCLVAKKYLLQ</sequence>
<keyword evidence="4 13" id="KW-0349">Heme</keyword>
<evidence type="ECO:0008006" key="16">
    <source>
        <dbReference type="Google" id="ProtNLM"/>
    </source>
</evidence>
<comment type="function">
    <text evidence="12">May have a role in maturation, such as during flavor formation or other metabolite production specific to aging tissues.</text>
</comment>
<reference evidence="15" key="1">
    <citation type="submission" date="2019-05" db="EMBL/GenBank/DDBJ databases">
        <title>The de novo reference genome and transcriptome assemblies of the wild tomato species Solanum chilense.</title>
        <authorList>
            <person name="Stam R."/>
            <person name="Nosenko T."/>
            <person name="Hoerger A.C."/>
            <person name="Stephan W."/>
            <person name="Seidel M.A."/>
            <person name="Kuhn J.M.M."/>
            <person name="Haberer G."/>
            <person name="Tellier A."/>
        </authorList>
    </citation>
    <scope>NUCLEOTIDE SEQUENCE</scope>
    <source>
        <tissue evidence="15">Mature leaves</tissue>
    </source>
</reference>
<proteinExistence type="inferred from homology"/>
<evidence type="ECO:0000256" key="14">
    <source>
        <dbReference type="RuleBase" id="RU000461"/>
    </source>
</evidence>
<evidence type="ECO:0000256" key="6">
    <source>
        <dbReference type="ARBA" id="ARBA00022723"/>
    </source>
</evidence>
<dbReference type="AlphaFoldDB" id="A0A6N2AL55"/>
<dbReference type="EMBL" id="RXGB01013949">
    <property type="protein sequence ID" value="TMW83086.1"/>
    <property type="molecule type" value="Genomic_DNA"/>
</dbReference>
<dbReference type="InterPro" id="IPR002401">
    <property type="entry name" value="Cyt_P450_E_grp-I"/>
</dbReference>
<dbReference type="FunFam" id="1.10.630.10:FF:000011">
    <property type="entry name" value="Cytochrome P450 83B1"/>
    <property type="match status" value="1"/>
</dbReference>
<evidence type="ECO:0000256" key="9">
    <source>
        <dbReference type="ARBA" id="ARBA00023004"/>
    </source>
</evidence>
<dbReference type="PROSITE" id="PS00086">
    <property type="entry name" value="CYTOCHROME_P450"/>
    <property type="match status" value="1"/>
</dbReference>
<keyword evidence="6 13" id="KW-0479">Metal-binding</keyword>
<keyword evidence="9 13" id="KW-0408">Iron</keyword>
<keyword evidence="8 14" id="KW-0560">Oxidoreductase</keyword>
<dbReference type="GO" id="GO:0005506">
    <property type="term" value="F:iron ion binding"/>
    <property type="evidence" value="ECO:0007669"/>
    <property type="project" value="InterPro"/>
</dbReference>
<organism evidence="15">
    <name type="scientific">Solanum chilense</name>
    <name type="common">Tomato</name>
    <name type="synonym">Lycopersicon chilense</name>
    <dbReference type="NCBI Taxonomy" id="4083"/>
    <lineage>
        <taxon>Eukaryota</taxon>
        <taxon>Viridiplantae</taxon>
        <taxon>Streptophyta</taxon>
        <taxon>Embryophyta</taxon>
        <taxon>Tracheophyta</taxon>
        <taxon>Spermatophyta</taxon>
        <taxon>Magnoliopsida</taxon>
        <taxon>eudicotyledons</taxon>
        <taxon>Gunneridae</taxon>
        <taxon>Pentapetalae</taxon>
        <taxon>asterids</taxon>
        <taxon>lamiids</taxon>
        <taxon>Solanales</taxon>
        <taxon>Solanaceae</taxon>
        <taxon>Solanoideae</taxon>
        <taxon>Solaneae</taxon>
        <taxon>Solanum</taxon>
        <taxon>Solanum subgen. Lycopersicon</taxon>
    </lineage>
</organism>
<dbReference type="GO" id="GO:0020037">
    <property type="term" value="F:heme binding"/>
    <property type="evidence" value="ECO:0007669"/>
    <property type="project" value="InterPro"/>
</dbReference>
<evidence type="ECO:0000256" key="4">
    <source>
        <dbReference type="ARBA" id="ARBA00022617"/>
    </source>
</evidence>
<comment type="caution">
    <text evidence="15">The sequence shown here is derived from an EMBL/GenBank/DDBJ whole genome shotgun (WGS) entry which is preliminary data.</text>
</comment>
<name>A0A6N2AL55_SOLCI</name>
<dbReference type="GO" id="GO:0004497">
    <property type="term" value="F:monooxygenase activity"/>
    <property type="evidence" value="ECO:0007669"/>
    <property type="project" value="UniProtKB-KW"/>
</dbReference>
<comment type="cofactor">
    <cofactor evidence="1 13">
        <name>heme</name>
        <dbReference type="ChEBI" id="CHEBI:30413"/>
    </cofactor>
</comment>
<keyword evidence="5" id="KW-0812">Transmembrane</keyword>
<evidence type="ECO:0000256" key="5">
    <source>
        <dbReference type="ARBA" id="ARBA00022692"/>
    </source>
</evidence>
<evidence type="ECO:0000256" key="1">
    <source>
        <dbReference type="ARBA" id="ARBA00001971"/>
    </source>
</evidence>
<dbReference type="PRINTS" id="PR00385">
    <property type="entry name" value="P450"/>
</dbReference>
<evidence type="ECO:0000256" key="8">
    <source>
        <dbReference type="ARBA" id="ARBA00023002"/>
    </source>
</evidence>
<keyword evidence="7" id="KW-1133">Transmembrane helix</keyword>
<evidence type="ECO:0000256" key="10">
    <source>
        <dbReference type="ARBA" id="ARBA00023033"/>
    </source>
</evidence>
<comment type="similarity">
    <text evidence="3 14">Belongs to the cytochrome P450 family.</text>
</comment>
<evidence type="ECO:0000256" key="11">
    <source>
        <dbReference type="ARBA" id="ARBA00023136"/>
    </source>
</evidence>
<dbReference type="CDD" id="cd11072">
    <property type="entry name" value="CYP71-like"/>
    <property type="match status" value="1"/>
</dbReference>
<dbReference type="PANTHER" id="PTHR47955:SF22">
    <property type="entry name" value="CYTOCHROME P450 83B1-LIKE"/>
    <property type="match status" value="1"/>
</dbReference>
<evidence type="ECO:0000256" key="13">
    <source>
        <dbReference type="PIRSR" id="PIRSR602401-1"/>
    </source>
</evidence>
<evidence type="ECO:0000256" key="7">
    <source>
        <dbReference type="ARBA" id="ARBA00022989"/>
    </source>
</evidence>
<dbReference type="PRINTS" id="PR00463">
    <property type="entry name" value="EP450I"/>
</dbReference>
<evidence type="ECO:0000256" key="3">
    <source>
        <dbReference type="ARBA" id="ARBA00010617"/>
    </source>
</evidence>
<feature type="binding site" description="axial binding residue" evidence="13">
    <location>
        <position position="444"/>
    </location>
    <ligand>
        <name>heme</name>
        <dbReference type="ChEBI" id="CHEBI:30413"/>
    </ligand>
    <ligandPart>
        <name>Fe</name>
        <dbReference type="ChEBI" id="CHEBI:18248"/>
    </ligandPart>
</feature>
<dbReference type="InterPro" id="IPR036396">
    <property type="entry name" value="Cyt_P450_sf"/>
</dbReference>
<dbReference type="InterPro" id="IPR001128">
    <property type="entry name" value="Cyt_P450"/>
</dbReference>
<keyword evidence="10 14" id="KW-0503">Monooxygenase</keyword>
<dbReference type="GO" id="GO:0016020">
    <property type="term" value="C:membrane"/>
    <property type="evidence" value="ECO:0007669"/>
    <property type="project" value="UniProtKB-SubCell"/>
</dbReference>
<dbReference type="InterPro" id="IPR017972">
    <property type="entry name" value="Cyt_P450_CS"/>
</dbReference>
<dbReference type="Pfam" id="PF00067">
    <property type="entry name" value="p450"/>
    <property type="match status" value="1"/>
</dbReference>
<evidence type="ECO:0000256" key="12">
    <source>
        <dbReference type="ARBA" id="ARBA00055645"/>
    </source>
</evidence>
<accession>A0A6N2AL55</accession>
<protein>
    <recommendedName>
        <fullName evidence="16">Cytochrome P450</fullName>
    </recommendedName>
</protein>
<evidence type="ECO:0000313" key="15">
    <source>
        <dbReference type="EMBL" id="TMW83086.1"/>
    </source>
</evidence>
<dbReference type="GO" id="GO:0016705">
    <property type="term" value="F:oxidoreductase activity, acting on paired donors, with incorporation or reduction of molecular oxygen"/>
    <property type="evidence" value="ECO:0007669"/>
    <property type="project" value="InterPro"/>
</dbReference>
<gene>
    <name evidence="15" type="ORF">EJD97_003008</name>
</gene>
<keyword evidence="11" id="KW-0472">Membrane</keyword>
<dbReference type="SUPFAM" id="SSF48264">
    <property type="entry name" value="Cytochrome P450"/>
    <property type="match status" value="1"/>
</dbReference>
<comment type="subcellular location">
    <subcellularLocation>
        <location evidence="2">Membrane</location>
        <topology evidence="2">Single-pass membrane protein</topology>
    </subcellularLocation>
</comment>
<dbReference type="PANTHER" id="PTHR47955">
    <property type="entry name" value="CYTOCHROME P450 FAMILY 71 PROTEIN"/>
    <property type="match status" value="1"/>
</dbReference>